<keyword evidence="3" id="KW-0808">Transferase</keyword>
<dbReference type="SUPFAM" id="SSF53448">
    <property type="entry name" value="Nucleotide-diphospho-sugar transferases"/>
    <property type="match status" value="1"/>
</dbReference>
<dbReference type="AlphaFoldDB" id="A0A0G1WG59"/>
<comment type="caution">
    <text evidence="6">The sequence shown here is derived from an EMBL/GenBank/DDBJ whole genome shotgun (WGS) entry which is preliminary data.</text>
</comment>
<keyword evidence="4" id="KW-0472">Membrane</keyword>
<dbReference type="PANTHER" id="PTHR43630">
    <property type="entry name" value="POLY-BETA-1,6-N-ACETYL-D-GLUCOSAMINE SYNTHASE"/>
    <property type="match status" value="1"/>
</dbReference>
<dbReference type="Pfam" id="PF13632">
    <property type="entry name" value="Glyco_trans_2_3"/>
    <property type="match status" value="1"/>
</dbReference>
<reference evidence="6 7" key="1">
    <citation type="journal article" date="2015" name="Nature">
        <title>rRNA introns, odd ribosomes, and small enigmatic genomes across a large radiation of phyla.</title>
        <authorList>
            <person name="Brown C.T."/>
            <person name="Hug L.A."/>
            <person name="Thomas B.C."/>
            <person name="Sharon I."/>
            <person name="Castelle C.J."/>
            <person name="Singh A."/>
            <person name="Wilkins M.J."/>
            <person name="Williams K.H."/>
            <person name="Banfield J.F."/>
        </authorList>
    </citation>
    <scope>NUCLEOTIDE SEQUENCE [LARGE SCALE GENOMIC DNA]</scope>
</reference>
<dbReference type="Proteomes" id="UP000034057">
    <property type="component" value="Unassembled WGS sequence"/>
</dbReference>
<gene>
    <name evidence="6" type="ORF">UY59_C0028G0001</name>
</gene>
<dbReference type="PANTHER" id="PTHR43630:SF1">
    <property type="entry name" value="POLY-BETA-1,6-N-ACETYL-D-GLUCOSAMINE SYNTHASE"/>
    <property type="match status" value="1"/>
</dbReference>
<evidence type="ECO:0000313" key="6">
    <source>
        <dbReference type="EMBL" id="KKW17741.1"/>
    </source>
</evidence>
<dbReference type="InterPro" id="IPR029044">
    <property type="entry name" value="Nucleotide-diphossugar_trans"/>
</dbReference>
<evidence type="ECO:0000256" key="3">
    <source>
        <dbReference type="ARBA" id="ARBA00022679"/>
    </source>
</evidence>
<organism evidence="6 7">
    <name type="scientific">Candidatus Kaiserbacteria bacterium GW2011_GWA1_50_28</name>
    <dbReference type="NCBI Taxonomy" id="1618668"/>
    <lineage>
        <taxon>Bacteria</taxon>
        <taxon>Candidatus Kaiseribacteriota</taxon>
    </lineage>
</organism>
<evidence type="ECO:0000259" key="5">
    <source>
        <dbReference type="Pfam" id="PF13632"/>
    </source>
</evidence>
<dbReference type="EMBL" id="LCQO01000028">
    <property type="protein sequence ID" value="KKW17741.1"/>
    <property type="molecule type" value="Genomic_DNA"/>
</dbReference>
<keyword evidence="4" id="KW-0812">Transmembrane</keyword>
<dbReference type="CDD" id="cd06423">
    <property type="entry name" value="CESA_like"/>
    <property type="match status" value="1"/>
</dbReference>
<evidence type="ECO:0000256" key="4">
    <source>
        <dbReference type="SAM" id="Phobius"/>
    </source>
</evidence>
<evidence type="ECO:0000256" key="2">
    <source>
        <dbReference type="ARBA" id="ARBA00022676"/>
    </source>
</evidence>
<dbReference type="Gene3D" id="3.90.550.10">
    <property type="entry name" value="Spore Coat Polysaccharide Biosynthesis Protein SpsA, Chain A"/>
    <property type="match status" value="1"/>
</dbReference>
<evidence type="ECO:0000313" key="7">
    <source>
        <dbReference type="Proteomes" id="UP000034057"/>
    </source>
</evidence>
<feature type="transmembrane region" description="Helical" evidence="4">
    <location>
        <begin position="309"/>
        <end position="328"/>
    </location>
</feature>
<keyword evidence="2" id="KW-0328">Glycosyltransferase</keyword>
<feature type="transmembrane region" description="Helical" evidence="4">
    <location>
        <begin position="381"/>
        <end position="400"/>
    </location>
</feature>
<dbReference type="GO" id="GO:0016757">
    <property type="term" value="F:glycosyltransferase activity"/>
    <property type="evidence" value="ECO:0007669"/>
    <property type="project" value="UniProtKB-KW"/>
</dbReference>
<feature type="transmembrane region" description="Helical" evidence="4">
    <location>
        <begin position="340"/>
        <end position="361"/>
    </location>
</feature>
<evidence type="ECO:0000256" key="1">
    <source>
        <dbReference type="ARBA" id="ARBA00006739"/>
    </source>
</evidence>
<proteinExistence type="inferred from homology"/>
<dbReference type="InterPro" id="IPR001173">
    <property type="entry name" value="Glyco_trans_2-like"/>
</dbReference>
<keyword evidence="4" id="KW-1133">Transmembrane helix</keyword>
<feature type="domain" description="Glycosyltransferase 2-like" evidence="5">
    <location>
        <begin position="145"/>
        <end position="353"/>
    </location>
</feature>
<comment type="similarity">
    <text evidence="1">Belongs to the glycosyltransferase 2 family.</text>
</comment>
<protein>
    <recommendedName>
        <fullName evidence="5">Glycosyltransferase 2-like domain-containing protein</fullName>
    </recommendedName>
</protein>
<accession>A0A0G1WG59</accession>
<name>A0A0G1WG59_9BACT</name>
<sequence length="440" mass="49780">MGKSAKLIMAMSSSPMSSTSSTSAKPIQRIKFEFKNFILPKRYARSHFDFRKATVCAVIPTYKPGEITVRLVENLIRWDTNIVVYVVDDCTPRDYEASIHIFEKIHSISDRVTLIRTPSNTLKAGALNYGLKYIFGERGGYVPDVILTLDDDIVITPTTVRNLVTELMEHDDLGAVCSQCHVLNKNRNLLTRLQGLEYLGFNATRLADEGFFMGPLVMHGMLTAFRASALIEVGGFAERHLIEDYEITSRLKESGWSVKSAPNSDAWTIVPENFSTLWRQRTRWSYGGITVVDKVKYLPTVFQDVIGHATFWATLCTIVLLILILLFGSEGGVSPKIPHWIIALSILQVGIWYIFQLWLMGLYREKDAYDWMIRISIIPEFIYANILTLILVGSYFFLFFNTLKGNVTNGSSLIVRQLAGTGKNMFRACGYTESWGTRTQ</sequence>